<evidence type="ECO:0000256" key="8">
    <source>
        <dbReference type="SAM" id="Phobius"/>
    </source>
</evidence>
<dbReference type="InterPro" id="IPR003864">
    <property type="entry name" value="CSC1/OSCA1-like_7TM"/>
</dbReference>
<evidence type="ECO:0000256" key="1">
    <source>
        <dbReference type="ARBA" id="ARBA00004141"/>
    </source>
</evidence>
<reference evidence="15" key="1">
    <citation type="submission" date="2015-09" db="EMBL/GenBank/DDBJ databases">
        <authorList>
            <person name="Fill T.P."/>
            <person name="Baretta J.F."/>
            <person name="de Almeida L.G."/>
            <person name="Rocha M."/>
            <person name="de Souza D.H."/>
            <person name="Malavazi I."/>
            <person name="Cerdeira L.T."/>
            <person name="Hong H."/>
            <person name="Samborskyy M."/>
            <person name="de Vasconcelos A.T."/>
            <person name="Leadlay P."/>
            <person name="Rodrigues-Filho E."/>
        </authorList>
    </citation>
    <scope>NUCLEOTIDE SEQUENCE [LARGE SCALE GENOMIC DNA]</scope>
    <source>
        <strain evidence="15">LaBioMMi 136</strain>
    </source>
</reference>
<evidence type="ECO:0000259" key="12">
    <source>
        <dbReference type="Pfam" id="PF13967"/>
    </source>
</evidence>
<feature type="transmembrane region" description="Helical" evidence="8">
    <location>
        <begin position="606"/>
        <end position="628"/>
    </location>
</feature>
<feature type="domain" description="CSC1/OSCA1-like 7TM region" evidence="10">
    <location>
        <begin position="975"/>
        <end position="1248"/>
    </location>
</feature>
<dbReference type="InterPro" id="IPR023631">
    <property type="entry name" value="Amidase_dom"/>
</dbReference>
<feature type="transmembrane region" description="Helical" evidence="8">
    <location>
        <begin position="683"/>
        <end position="706"/>
    </location>
</feature>
<keyword evidence="5 8" id="KW-1133">Transmembrane helix</keyword>
<feature type="domain" description="CSC1/OSCA1-like cytosolic" evidence="13">
    <location>
        <begin position="778"/>
        <end position="963"/>
    </location>
</feature>
<evidence type="ECO:0000259" key="10">
    <source>
        <dbReference type="Pfam" id="PF02714"/>
    </source>
</evidence>
<gene>
    <name evidence="14" type="ORF">PEBR_09946</name>
</gene>
<dbReference type="SUPFAM" id="SSF75304">
    <property type="entry name" value="Amidase signature (AS) enzymes"/>
    <property type="match status" value="1"/>
</dbReference>
<feature type="domain" description="CSC1/OSCA1-like N-terminal transmembrane" evidence="12">
    <location>
        <begin position="607"/>
        <end position="755"/>
    </location>
</feature>
<evidence type="ECO:0000256" key="6">
    <source>
        <dbReference type="ARBA" id="ARBA00023136"/>
    </source>
</evidence>
<feature type="transmembrane region" description="Helical" evidence="8">
    <location>
        <begin position="1030"/>
        <end position="1051"/>
    </location>
</feature>
<feature type="region of interest" description="Disordered" evidence="7">
    <location>
        <begin position="568"/>
        <end position="594"/>
    </location>
</feature>
<dbReference type="PANTHER" id="PTHR13018">
    <property type="entry name" value="PROBABLE MEMBRANE PROTEIN DUF221-RELATED"/>
    <property type="match status" value="1"/>
</dbReference>
<feature type="transmembrane region" description="Helical" evidence="8">
    <location>
        <begin position="1163"/>
        <end position="1185"/>
    </location>
</feature>
<comment type="similarity">
    <text evidence="2">Belongs to the CSC1 (TC 1.A.17) family.</text>
</comment>
<feature type="transmembrane region" description="Helical" evidence="8">
    <location>
        <begin position="1071"/>
        <end position="1096"/>
    </location>
</feature>
<feature type="transmembrane region" description="Helical" evidence="8">
    <location>
        <begin position="1256"/>
        <end position="1274"/>
    </location>
</feature>
<dbReference type="GO" id="GO:0005886">
    <property type="term" value="C:plasma membrane"/>
    <property type="evidence" value="ECO:0007669"/>
    <property type="project" value="TreeGrafter"/>
</dbReference>
<dbReference type="InterPro" id="IPR027815">
    <property type="entry name" value="CSC1/OSCA1-like_cyt"/>
</dbReference>
<keyword evidence="4 8" id="KW-0812">Transmembrane</keyword>
<sequence>MSVAFLADATQSTVSVKDLQNAATKLGIKIPDGQETEAYLLLLQSVEAVMRRIQSSDDYIHPALSPVATTTPRVFWDPPKEENPLNAWQFRCALIAEKPTSNLLRGKTIVIKDNISVGGLPTTVGTFTELLCKDGQLPYSPIDATVVSRILAAGATIKGTSTCENYCASPLSFSAASGPVHNALAPGYTSGGSSSGSAALVAAAVIHHETGKSLGETVDIAIGGDQAGSVRNPASYSGIYGLKPTFGLVPYTGAVSLAPMIDHLGPLAANLEDIALLLQVMAGYDGIDPRMTPESPLQDQVEDYPRILKEFRNLNLKDGDRIGSGMKIGLLTESFKAPGLSQEVRERVLGSARSFFAAAGAEVKDVSVPLHEEGSLIWTAATRMHMSEWACQGKTSGHLSILPPNFQARWPPDQRMYELLTTTNPAAMNVMLSGPFLQEHFGPSVEAKAHRKVFELRAAYDHALTQVDILVTPCAPTVAMPHPKMKADRDGPESTIMEKLSTAVGVTTNTAPFNVTGHPAMSVPCGFGRADSPTNQPEVQLPIGLQIVGRRWEDAMLLKAAAVFEEGRSIDPSNDPNVGSSRGNASSTSSEIASSLTGGGGSSASALMMTLLPALIYAAFWFGLFLIFRRTQRRWYAPRSHLPDIHEHQRSPELPSGWVNWFGTFLKIEDNHVMHHSSLDGYLFLRFLRVLCAICAFGCLITWPILLPIHATGGNGNDQLDLLSFSNVANPIKYYANTVVALIYFTFVFYVVTRESLYYANLRQAYLNSPAYATRISSRTVLFMSVPDAYKNENKLRQVFGDTITRIWITSDCKKLAKLVDERDKLAFKLETAETKLIRRSNKVRQEAMKNGEFASDTCLDCESSNPAWSHKVKRPTHRLRFLFGQKVDSIRWYRQQLVKVTKEVEVLQRKHQDGDAKKLSAMFVEFGSQSDAQIALQTLSHHQPFHMTPRFIGVAPSDVVWSALNLSWWQRIIRKFAVQGGLAAMVIFWSFPAALVGTISNITYLSKIIPPLKFILKLPDFVKGAIEGLLPSAALVALMSLVPIICRICARRAGVPSLARVELFTQSAHFVFQVVQVFLVTTLTSAASAATAQIIKDPLSTKDLLAQNLPKATNFYISYFLLQGLSMSSMALVQIVSALLFKFVTTFFAYSPRRLFQRWAELGSLSWGNVFPVFTNMGVIALTYSCISPLILGFAFVGLYLVYQAYRYNFLFVYDIKIDTKGLVYPRALQHLLTGIYLAEICMIGLFAIKGAIGPVIIMVLYAIATILAHLSLNEALAPLNTFLPRSLDAEEDLLQEKEDAVAEINEQRRSRVMAFWSWFHPNVYNDYAALRRKVRKNVDPVEYTEEELRTAYFEPCVASPPPTLWIPRDKWGFSRHEVLETDPNINITDDGAHLNEKNKIVWDKYDPALPLRELKTFY</sequence>
<evidence type="ECO:0000259" key="9">
    <source>
        <dbReference type="Pfam" id="PF01425"/>
    </source>
</evidence>
<dbReference type="Gene3D" id="3.90.1300.10">
    <property type="entry name" value="Amidase signature (AS) domain"/>
    <property type="match status" value="1"/>
</dbReference>
<evidence type="ECO:0000259" key="11">
    <source>
        <dbReference type="Pfam" id="PF12621"/>
    </source>
</evidence>
<organism evidence="14 15">
    <name type="scientific">Penicillium brasilianum</name>
    <dbReference type="NCBI Taxonomy" id="104259"/>
    <lineage>
        <taxon>Eukaryota</taxon>
        <taxon>Fungi</taxon>
        <taxon>Dikarya</taxon>
        <taxon>Ascomycota</taxon>
        <taxon>Pezizomycotina</taxon>
        <taxon>Eurotiomycetes</taxon>
        <taxon>Eurotiomycetidae</taxon>
        <taxon>Eurotiales</taxon>
        <taxon>Aspergillaceae</taxon>
        <taxon>Penicillium</taxon>
    </lineage>
</organism>
<dbReference type="Pfam" id="PF01425">
    <property type="entry name" value="Amidase"/>
    <property type="match status" value="1"/>
</dbReference>
<feature type="domain" description="Amidase" evidence="9">
    <location>
        <begin position="99"/>
        <end position="558"/>
    </location>
</feature>
<dbReference type="Pfam" id="PF12621">
    <property type="entry name" value="PHM7_ext"/>
    <property type="match status" value="1"/>
</dbReference>
<evidence type="ECO:0000259" key="13">
    <source>
        <dbReference type="Pfam" id="PF14703"/>
    </source>
</evidence>
<dbReference type="InterPro" id="IPR036928">
    <property type="entry name" value="AS_sf"/>
</dbReference>
<name>A0A1S9RTW9_PENBI</name>
<keyword evidence="6 8" id="KW-0472">Membrane</keyword>
<accession>A0A1S9RTW9</accession>
<evidence type="ECO:0000256" key="3">
    <source>
        <dbReference type="ARBA" id="ARBA00022448"/>
    </source>
</evidence>
<evidence type="ECO:0000256" key="2">
    <source>
        <dbReference type="ARBA" id="ARBA00007779"/>
    </source>
</evidence>
<dbReference type="Proteomes" id="UP000190744">
    <property type="component" value="Unassembled WGS sequence"/>
</dbReference>
<evidence type="ECO:0000256" key="7">
    <source>
        <dbReference type="SAM" id="MobiDB-lite"/>
    </source>
</evidence>
<dbReference type="GO" id="GO:0005227">
    <property type="term" value="F:calcium-activated cation channel activity"/>
    <property type="evidence" value="ECO:0007669"/>
    <property type="project" value="InterPro"/>
</dbReference>
<evidence type="ECO:0000256" key="4">
    <source>
        <dbReference type="ARBA" id="ARBA00022692"/>
    </source>
</evidence>
<dbReference type="Pfam" id="PF02714">
    <property type="entry name" value="RSN1_7TM"/>
    <property type="match status" value="1"/>
</dbReference>
<feature type="transmembrane region" description="Helical" evidence="8">
    <location>
        <begin position="982"/>
        <end position="1010"/>
    </location>
</feature>
<dbReference type="EMBL" id="LJBN01000116">
    <property type="protein sequence ID" value="OOQ88945.1"/>
    <property type="molecule type" value="Genomic_DNA"/>
</dbReference>
<feature type="transmembrane region" description="Helical" evidence="8">
    <location>
        <begin position="1116"/>
        <end position="1142"/>
    </location>
</feature>
<evidence type="ECO:0008006" key="16">
    <source>
        <dbReference type="Google" id="ProtNLM"/>
    </source>
</evidence>
<evidence type="ECO:0000256" key="5">
    <source>
        <dbReference type="ARBA" id="ARBA00022989"/>
    </source>
</evidence>
<evidence type="ECO:0000313" key="15">
    <source>
        <dbReference type="Proteomes" id="UP000190744"/>
    </source>
</evidence>
<feature type="transmembrane region" description="Helical" evidence="8">
    <location>
        <begin position="734"/>
        <end position="753"/>
    </location>
</feature>
<keyword evidence="3" id="KW-0813">Transport</keyword>
<evidence type="ECO:0000313" key="14">
    <source>
        <dbReference type="EMBL" id="OOQ88945.1"/>
    </source>
</evidence>
<proteinExistence type="inferred from homology"/>
<feature type="transmembrane region" description="Helical" evidence="8">
    <location>
        <begin position="1191"/>
        <end position="1209"/>
    </location>
</feature>
<dbReference type="PANTHER" id="PTHR13018:SF53">
    <property type="entry name" value="DUF221 DOMAIN PROTEIN"/>
    <property type="match status" value="1"/>
</dbReference>
<comment type="caution">
    <text evidence="14">The sequence shown here is derived from an EMBL/GenBank/DDBJ whole genome shotgun (WGS) entry which is preliminary data.</text>
</comment>
<dbReference type="InterPro" id="IPR045122">
    <property type="entry name" value="Csc1-like"/>
</dbReference>
<feature type="domain" description="10TM putative phosphate transporter extracellular tail" evidence="11">
    <location>
        <begin position="1320"/>
        <end position="1409"/>
    </location>
</feature>
<dbReference type="InterPro" id="IPR022257">
    <property type="entry name" value="PHM7_ext"/>
</dbReference>
<comment type="subcellular location">
    <subcellularLocation>
        <location evidence="1">Membrane</location>
        <topology evidence="1">Multi-pass membrane protein</topology>
    </subcellularLocation>
</comment>
<dbReference type="Pfam" id="PF14703">
    <property type="entry name" value="PHM7_cyt"/>
    <property type="match status" value="1"/>
</dbReference>
<feature type="compositionally biased region" description="Low complexity" evidence="7">
    <location>
        <begin position="580"/>
        <end position="594"/>
    </location>
</feature>
<dbReference type="InterPro" id="IPR032880">
    <property type="entry name" value="CSC1/OSCA1-like_N"/>
</dbReference>
<protein>
    <recommendedName>
        <fullName evidence="16">Amidase domain-containing protein</fullName>
    </recommendedName>
</protein>
<dbReference type="Pfam" id="PF13967">
    <property type="entry name" value="RSN1_TM"/>
    <property type="match status" value="1"/>
</dbReference>